<gene>
    <name evidence="1" type="ORF">CVT26_012268</name>
</gene>
<keyword evidence="2" id="KW-1185">Reference proteome</keyword>
<reference evidence="1 2" key="1">
    <citation type="journal article" date="2018" name="Evol. Lett.">
        <title>Horizontal gene cluster transfer increased hallucinogenic mushroom diversity.</title>
        <authorList>
            <person name="Reynolds H.T."/>
            <person name="Vijayakumar V."/>
            <person name="Gluck-Thaler E."/>
            <person name="Korotkin H.B."/>
            <person name="Matheny P.B."/>
            <person name="Slot J.C."/>
        </authorList>
    </citation>
    <scope>NUCLEOTIDE SEQUENCE [LARGE SCALE GENOMIC DNA]</scope>
    <source>
        <strain evidence="1 2">SRW20</strain>
    </source>
</reference>
<accession>A0A409YQA8</accession>
<organism evidence="1 2">
    <name type="scientific">Gymnopilus dilepis</name>
    <dbReference type="NCBI Taxonomy" id="231916"/>
    <lineage>
        <taxon>Eukaryota</taxon>
        <taxon>Fungi</taxon>
        <taxon>Dikarya</taxon>
        <taxon>Basidiomycota</taxon>
        <taxon>Agaricomycotina</taxon>
        <taxon>Agaricomycetes</taxon>
        <taxon>Agaricomycetidae</taxon>
        <taxon>Agaricales</taxon>
        <taxon>Agaricineae</taxon>
        <taxon>Hymenogastraceae</taxon>
        <taxon>Gymnopilus</taxon>
    </lineage>
</organism>
<dbReference type="InParanoid" id="A0A409YQA8"/>
<evidence type="ECO:0000313" key="1">
    <source>
        <dbReference type="EMBL" id="PPR05182.1"/>
    </source>
</evidence>
<sequence>MIAAAVFLSGLGWDAVRLRQQRGFLVVLWGDNRVDLINVEDVLFIKIYDQYVHYNDTNARQYVCTTDLDASAALVGVKARRSTLLRSIAFFLFSSINMSLSLWKFV</sequence>
<dbReference type="Proteomes" id="UP000284706">
    <property type="component" value="Unassembled WGS sequence"/>
</dbReference>
<protein>
    <submittedName>
        <fullName evidence="1">Uncharacterized protein</fullName>
    </submittedName>
</protein>
<proteinExistence type="predicted"/>
<dbReference type="AlphaFoldDB" id="A0A409YQA8"/>
<dbReference type="EMBL" id="NHYE01000514">
    <property type="protein sequence ID" value="PPR05182.1"/>
    <property type="molecule type" value="Genomic_DNA"/>
</dbReference>
<comment type="caution">
    <text evidence="1">The sequence shown here is derived from an EMBL/GenBank/DDBJ whole genome shotgun (WGS) entry which is preliminary data.</text>
</comment>
<evidence type="ECO:0000313" key="2">
    <source>
        <dbReference type="Proteomes" id="UP000284706"/>
    </source>
</evidence>
<name>A0A409YQA8_9AGAR</name>